<dbReference type="EMBL" id="WUUL01000006">
    <property type="protein sequence ID" value="MXQ54226.1"/>
    <property type="molecule type" value="Genomic_DNA"/>
</dbReference>
<evidence type="ECO:0000259" key="2">
    <source>
        <dbReference type="PROSITE" id="PS50987"/>
    </source>
</evidence>
<dbReference type="SMART" id="SM00418">
    <property type="entry name" value="HTH_ARSR"/>
    <property type="match status" value="1"/>
</dbReference>
<evidence type="ECO:0000313" key="3">
    <source>
        <dbReference type="EMBL" id="MXQ54226.1"/>
    </source>
</evidence>
<dbReference type="InterPro" id="IPR036390">
    <property type="entry name" value="WH_DNA-bd_sf"/>
</dbReference>
<reference evidence="3 4" key="1">
    <citation type="submission" date="2019-12" db="EMBL/GenBank/DDBJ databases">
        <title>Whole-genome analyses of novel actinobacteria.</title>
        <authorList>
            <person name="Sahin N."/>
            <person name="Saygin H."/>
        </authorList>
    </citation>
    <scope>NUCLEOTIDE SEQUENCE [LARGE SCALE GENOMIC DNA]</scope>
    <source>
        <strain evidence="3 4">KC615</strain>
    </source>
</reference>
<dbReference type="AlphaFoldDB" id="A0A6I4VWK7"/>
<evidence type="ECO:0000256" key="1">
    <source>
        <dbReference type="ARBA" id="ARBA00023125"/>
    </source>
</evidence>
<dbReference type="InterPro" id="IPR001845">
    <property type="entry name" value="HTH_ArsR_DNA-bd_dom"/>
</dbReference>
<keyword evidence="4" id="KW-1185">Reference proteome</keyword>
<organism evidence="3 4">
    <name type="scientific">Shimazuella alba</name>
    <dbReference type="NCBI Taxonomy" id="2690964"/>
    <lineage>
        <taxon>Bacteria</taxon>
        <taxon>Bacillati</taxon>
        <taxon>Bacillota</taxon>
        <taxon>Bacilli</taxon>
        <taxon>Bacillales</taxon>
        <taxon>Thermoactinomycetaceae</taxon>
        <taxon>Shimazuella</taxon>
    </lineage>
</organism>
<keyword evidence="1" id="KW-0238">DNA-binding</keyword>
<dbReference type="GO" id="GO:0003677">
    <property type="term" value="F:DNA binding"/>
    <property type="evidence" value="ECO:0007669"/>
    <property type="project" value="UniProtKB-KW"/>
</dbReference>
<name>A0A6I4VWK7_9BACL</name>
<gene>
    <name evidence="3" type="ORF">GSM42_10965</name>
</gene>
<proteinExistence type="predicted"/>
<dbReference type="GO" id="GO:0003700">
    <property type="term" value="F:DNA-binding transcription factor activity"/>
    <property type="evidence" value="ECO:0007669"/>
    <property type="project" value="InterPro"/>
</dbReference>
<dbReference type="SUPFAM" id="SSF46785">
    <property type="entry name" value="Winged helix' DNA-binding domain"/>
    <property type="match status" value="1"/>
</dbReference>
<dbReference type="InterPro" id="IPR036388">
    <property type="entry name" value="WH-like_DNA-bd_sf"/>
</dbReference>
<evidence type="ECO:0000313" key="4">
    <source>
        <dbReference type="Proteomes" id="UP000430692"/>
    </source>
</evidence>
<feature type="domain" description="HTH arsR-type" evidence="2">
    <location>
        <begin position="1"/>
        <end position="111"/>
    </location>
</feature>
<protein>
    <submittedName>
        <fullName evidence="3">Helix-turn-helix domain-containing protein</fullName>
    </submittedName>
</protein>
<dbReference type="InterPro" id="IPR011991">
    <property type="entry name" value="ArsR-like_HTH"/>
</dbReference>
<dbReference type="Proteomes" id="UP000430692">
    <property type="component" value="Unassembled WGS sequence"/>
</dbReference>
<dbReference type="PROSITE" id="PS50987">
    <property type="entry name" value="HTH_ARSR_2"/>
    <property type="match status" value="1"/>
</dbReference>
<dbReference type="CDD" id="cd00090">
    <property type="entry name" value="HTH_ARSR"/>
    <property type="match status" value="1"/>
</dbReference>
<comment type="caution">
    <text evidence="3">The sequence shown here is derived from an EMBL/GenBank/DDBJ whole genome shotgun (WGS) entry which is preliminary data.</text>
</comment>
<dbReference type="Gene3D" id="1.10.10.10">
    <property type="entry name" value="Winged helix-like DNA-binding domain superfamily/Winged helix DNA-binding domain"/>
    <property type="match status" value="1"/>
</dbReference>
<sequence>MTNDTHITNVFKVLQDPIRFRIIEMLQFDSERRKFLPDTSKAKEGFCPEDILMVLREEGIRISNTKLSYHLKELREAHIIYLVKEGKRNFYLFNDDGLETIQSWLKRVLKK</sequence>
<accession>A0A6I4VWK7</accession>